<organism evidence="2">
    <name type="scientific">Anguilla anguilla</name>
    <name type="common">European freshwater eel</name>
    <name type="synonym">Muraena anguilla</name>
    <dbReference type="NCBI Taxonomy" id="7936"/>
    <lineage>
        <taxon>Eukaryota</taxon>
        <taxon>Metazoa</taxon>
        <taxon>Chordata</taxon>
        <taxon>Craniata</taxon>
        <taxon>Vertebrata</taxon>
        <taxon>Euteleostomi</taxon>
        <taxon>Actinopterygii</taxon>
        <taxon>Neopterygii</taxon>
        <taxon>Teleostei</taxon>
        <taxon>Anguilliformes</taxon>
        <taxon>Anguillidae</taxon>
        <taxon>Anguilla</taxon>
    </lineage>
</organism>
<dbReference type="AlphaFoldDB" id="A0A0E9U047"/>
<dbReference type="EMBL" id="GBXM01049401">
    <property type="protein sequence ID" value="JAH59176.1"/>
    <property type="molecule type" value="Transcribed_RNA"/>
</dbReference>
<reference evidence="2" key="1">
    <citation type="submission" date="2014-11" db="EMBL/GenBank/DDBJ databases">
        <authorList>
            <person name="Amaro Gonzalez C."/>
        </authorList>
    </citation>
    <scope>NUCLEOTIDE SEQUENCE</scope>
</reference>
<feature type="signal peptide" evidence="1">
    <location>
        <begin position="1"/>
        <end position="17"/>
    </location>
</feature>
<feature type="chain" id="PRO_5002432932" evidence="1">
    <location>
        <begin position="18"/>
        <end position="46"/>
    </location>
</feature>
<evidence type="ECO:0000256" key="1">
    <source>
        <dbReference type="SAM" id="SignalP"/>
    </source>
</evidence>
<name>A0A0E9U047_ANGAN</name>
<sequence length="46" mass="4741">MVTVLMLPLAIKLATLGVVTYLEGVGGVENGGGDLFDCKHGLRNPA</sequence>
<accession>A0A0E9U047</accession>
<keyword evidence="1" id="KW-0732">Signal</keyword>
<evidence type="ECO:0000313" key="2">
    <source>
        <dbReference type="EMBL" id="JAH59176.1"/>
    </source>
</evidence>
<protein>
    <submittedName>
        <fullName evidence="2">Uncharacterized protein</fullName>
    </submittedName>
</protein>
<proteinExistence type="predicted"/>
<reference evidence="2" key="2">
    <citation type="journal article" date="2015" name="Fish Shellfish Immunol.">
        <title>Early steps in the European eel (Anguilla anguilla)-Vibrio vulnificus interaction in the gills: Role of the RtxA13 toxin.</title>
        <authorList>
            <person name="Callol A."/>
            <person name="Pajuelo D."/>
            <person name="Ebbesson L."/>
            <person name="Teles M."/>
            <person name="MacKenzie S."/>
            <person name="Amaro C."/>
        </authorList>
    </citation>
    <scope>NUCLEOTIDE SEQUENCE</scope>
</reference>